<proteinExistence type="predicted"/>
<dbReference type="InterPro" id="IPR013103">
    <property type="entry name" value="RVT_2"/>
</dbReference>
<dbReference type="CDD" id="cd09272">
    <property type="entry name" value="RNase_HI_RT_Ty1"/>
    <property type="match status" value="1"/>
</dbReference>
<dbReference type="EMBL" id="BAABME010000792">
    <property type="protein sequence ID" value="GAA0145515.1"/>
    <property type="molecule type" value="Genomic_DNA"/>
</dbReference>
<reference evidence="2 3" key="1">
    <citation type="submission" date="2024-01" db="EMBL/GenBank/DDBJ databases">
        <title>The complete chloroplast genome sequence of Lithospermum erythrorhizon: insights into the phylogenetic relationship among Boraginaceae species and the maternal lineages of purple gromwells.</title>
        <authorList>
            <person name="Okada T."/>
            <person name="Watanabe K."/>
        </authorList>
    </citation>
    <scope>NUCLEOTIDE SEQUENCE [LARGE SCALE GENOMIC DNA]</scope>
</reference>
<accession>A0AAV3P1P7</accession>
<dbReference type="InterPro" id="IPR043502">
    <property type="entry name" value="DNA/RNA_pol_sf"/>
</dbReference>
<evidence type="ECO:0000313" key="2">
    <source>
        <dbReference type="EMBL" id="GAA0145515.1"/>
    </source>
</evidence>
<evidence type="ECO:0000259" key="1">
    <source>
        <dbReference type="Pfam" id="PF07727"/>
    </source>
</evidence>
<dbReference type="SUPFAM" id="SSF56672">
    <property type="entry name" value="DNA/RNA polymerases"/>
    <property type="match status" value="1"/>
</dbReference>
<evidence type="ECO:0000313" key="3">
    <source>
        <dbReference type="Proteomes" id="UP001454036"/>
    </source>
</evidence>
<protein>
    <recommendedName>
        <fullName evidence="1">Reverse transcriptase Ty1/copia-type domain-containing protein</fullName>
    </recommendedName>
</protein>
<comment type="caution">
    <text evidence="2">The sequence shown here is derived from an EMBL/GenBank/DDBJ whole genome shotgun (WGS) entry which is preliminary data.</text>
</comment>
<keyword evidence="3" id="KW-1185">Reference proteome</keyword>
<dbReference type="PANTHER" id="PTHR11439:SF487">
    <property type="entry name" value="RNA-DIRECTED DNA POLYMERASE"/>
    <property type="match status" value="1"/>
</dbReference>
<gene>
    <name evidence="2" type="ORF">LIER_05696</name>
</gene>
<organism evidence="2 3">
    <name type="scientific">Lithospermum erythrorhizon</name>
    <name type="common">Purple gromwell</name>
    <name type="synonym">Lithospermum officinale var. erythrorhizon</name>
    <dbReference type="NCBI Taxonomy" id="34254"/>
    <lineage>
        <taxon>Eukaryota</taxon>
        <taxon>Viridiplantae</taxon>
        <taxon>Streptophyta</taxon>
        <taxon>Embryophyta</taxon>
        <taxon>Tracheophyta</taxon>
        <taxon>Spermatophyta</taxon>
        <taxon>Magnoliopsida</taxon>
        <taxon>eudicotyledons</taxon>
        <taxon>Gunneridae</taxon>
        <taxon>Pentapetalae</taxon>
        <taxon>asterids</taxon>
        <taxon>lamiids</taxon>
        <taxon>Boraginales</taxon>
        <taxon>Boraginaceae</taxon>
        <taxon>Boraginoideae</taxon>
        <taxon>Lithospermeae</taxon>
        <taxon>Lithospermum</taxon>
    </lineage>
</organism>
<dbReference type="AlphaFoldDB" id="A0AAV3P1P7"/>
<dbReference type="Proteomes" id="UP001454036">
    <property type="component" value="Unassembled WGS sequence"/>
</dbReference>
<dbReference type="PANTHER" id="PTHR11439">
    <property type="entry name" value="GAG-POL-RELATED RETROTRANSPOSON"/>
    <property type="match status" value="1"/>
</dbReference>
<name>A0AAV3P1P7_LITER</name>
<feature type="domain" description="Reverse transcriptase Ty1/copia-type" evidence="1">
    <location>
        <begin position="3"/>
        <end position="47"/>
    </location>
</feature>
<sequence length="233" mass="27010">MVTIRVFLAVAAAKDWKLHQMDVHNAFLHKDLTEEVYMKIPPGFEKGRDGQSYSDYSLFTYSKQATRISVLVYVDDLIIAGNDHRATTEFKKYLNTCFDMNDHGWPGQDILLHRTSDLTLTRWYDSDWEACPLLPRSMTGWIVFFGASPISWKSKKQDMVSLSSAEAEYRAMARMTCELKWLRGLQQCLTVYVRDSMRVYCDSQSALHLVKNPVFHERSKYIELSIHNLHAPT</sequence>
<dbReference type="Pfam" id="PF07727">
    <property type="entry name" value="RVT_2"/>
    <property type="match status" value="1"/>
</dbReference>